<dbReference type="PROSITE" id="PS50404">
    <property type="entry name" value="GST_NTER"/>
    <property type="match status" value="1"/>
</dbReference>
<dbReference type="Pfam" id="PF02798">
    <property type="entry name" value="GST_N"/>
    <property type="match status" value="1"/>
</dbReference>
<feature type="non-terminal residue" evidence="7">
    <location>
        <position position="240"/>
    </location>
</feature>
<dbReference type="FunFam" id="3.40.30.10:FF:000044">
    <property type="entry name" value="Glutathione S-transferase GSTU6"/>
    <property type="match status" value="1"/>
</dbReference>
<dbReference type="Proteomes" id="UP001163823">
    <property type="component" value="Chromosome 9"/>
</dbReference>
<gene>
    <name evidence="7" type="ORF">O6P43_022100</name>
</gene>
<dbReference type="SFLD" id="SFLDG00358">
    <property type="entry name" value="Main_(cytGST)"/>
    <property type="match status" value="1"/>
</dbReference>
<dbReference type="GO" id="GO:0006749">
    <property type="term" value="P:glutathione metabolic process"/>
    <property type="evidence" value="ECO:0007669"/>
    <property type="project" value="InterPro"/>
</dbReference>
<dbReference type="KEGG" id="qsa:O6P43_022100"/>
<dbReference type="CDD" id="cd03185">
    <property type="entry name" value="GST_C_Tau"/>
    <property type="match status" value="1"/>
</dbReference>
<dbReference type="InterPro" id="IPR004046">
    <property type="entry name" value="GST_C"/>
</dbReference>
<dbReference type="EC" id="2.5.1.18" evidence="1"/>
<comment type="caution">
    <text evidence="7">The sequence shown here is derived from an EMBL/GenBank/DDBJ whole genome shotgun (WGS) entry which is preliminary data.</text>
</comment>
<dbReference type="Pfam" id="PF00043">
    <property type="entry name" value="GST_C"/>
    <property type="match status" value="1"/>
</dbReference>
<dbReference type="InterPro" id="IPR010987">
    <property type="entry name" value="Glutathione-S-Trfase_C-like"/>
</dbReference>
<dbReference type="PANTHER" id="PTHR11260">
    <property type="entry name" value="GLUTATHIONE S-TRANSFERASE, GST, SUPERFAMILY, GST DOMAIN CONTAINING"/>
    <property type="match status" value="1"/>
</dbReference>
<dbReference type="InterPro" id="IPR045074">
    <property type="entry name" value="GST_C_Tau"/>
</dbReference>
<dbReference type="FunFam" id="1.20.1050.10:FF:000012">
    <property type="entry name" value="Tau class glutathione S-transferase"/>
    <property type="match status" value="1"/>
</dbReference>
<accession>A0AAD7PH71</accession>
<comment type="similarity">
    <text evidence="3">Belongs to the GST superfamily. Tau family.</text>
</comment>
<dbReference type="SFLD" id="SFLDS00019">
    <property type="entry name" value="Glutathione_Transferase_(cytos"/>
    <property type="match status" value="1"/>
</dbReference>
<feature type="domain" description="GST C-terminal" evidence="6">
    <location>
        <begin position="98"/>
        <end position="236"/>
    </location>
</feature>
<dbReference type="InterPro" id="IPR040079">
    <property type="entry name" value="Glutathione_S-Trfase"/>
</dbReference>
<dbReference type="InterPro" id="IPR045073">
    <property type="entry name" value="Omega/Tau-like"/>
</dbReference>
<sequence>NPVAGEQSCEKITGEVKLHGAWLSPFSCRVKWALNFKGIPFEYTEENLSNKSLQVLQYNPIHKKVPIFLHGGNPICESMIIVEYIDEIWGQNPLLPTNPYEKAMARFWVKFADDKGLSVIWTFFLTTEKERKNVIEDSLEILKIVEDQCLGDKKFFGGDNINIVDIAFGPIAFWLGIIEEAVGFKLLEAKRFPHLHAWTNNFEEVPAIKENLPDRDKLLFLFKSHRKAMLRIVTRLNSRL</sequence>
<dbReference type="AlphaFoldDB" id="A0AAD7PH71"/>
<evidence type="ECO:0000313" key="7">
    <source>
        <dbReference type="EMBL" id="KAJ7955526.1"/>
    </source>
</evidence>
<evidence type="ECO:0000256" key="2">
    <source>
        <dbReference type="ARBA" id="ARBA00022679"/>
    </source>
</evidence>
<organism evidence="7 8">
    <name type="scientific">Quillaja saponaria</name>
    <name type="common">Soap bark tree</name>
    <dbReference type="NCBI Taxonomy" id="32244"/>
    <lineage>
        <taxon>Eukaryota</taxon>
        <taxon>Viridiplantae</taxon>
        <taxon>Streptophyta</taxon>
        <taxon>Embryophyta</taxon>
        <taxon>Tracheophyta</taxon>
        <taxon>Spermatophyta</taxon>
        <taxon>Magnoliopsida</taxon>
        <taxon>eudicotyledons</taxon>
        <taxon>Gunneridae</taxon>
        <taxon>Pentapetalae</taxon>
        <taxon>rosids</taxon>
        <taxon>fabids</taxon>
        <taxon>Fabales</taxon>
        <taxon>Quillajaceae</taxon>
        <taxon>Quillaja</taxon>
    </lineage>
</organism>
<dbReference type="InterPro" id="IPR004045">
    <property type="entry name" value="Glutathione_S-Trfase_N"/>
</dbReference>
<dbReference type="InterPro" id="IPR036249">
    <property type="entry name" value="Thioredoxin-like_sf"/>
</dbReference>
<dbReference type="Gene3D" id="3.40.30.10">
    <property type="entry name" value="Glutaredoxin"/>
    <property type="match status" value="1"/>
</dbReference>
<evidence type="ECO:0000256" key="3">
    <source>
        <dbReference type="ARBA" id="ARBA00025743"/>
    </source>
</evidence>
<reference evidence="7" key="1">
    <citation type="journal article" date="2023" name="Science">
        <title>Elucidation of the pathway for biosynthesis of saponin adjuvants from the soapbark tree.</title>
        <authorList>
            <person name="Reed J."/>
            <person name="Orme A."/>
            <person name="El-Demerdash A."/>
            <person name="Owen C."/>
            <person name="Martin L.B.B."/>
            <person name="Misra R.C."/>
            <person name="Kikuchi S."/>
            <person name="Rejzek M."/>
            <person name="Martin A.C."/>
            <person name="Harkess A."/>
            <person name="Leebens-Mack J."/>
            <person name="Louveau T."/>
            <person name="Stephenson M.J."/>
            <person name="Osbourn A."/>
        </authorList>
    </citation>
    <scope>NUCLEOTIDE SEQUENCE</scope>
    <source>
        <strain evidence="7">S10</strain>
    </source>
</reference>
<keyword evidence="8" id="KW-1185">Reference proteome</keyword>
<dbReference type="EMBL" id="JARAOO010000009">
    <property type="protein sequence ID" value="KAJ7955526.1"/>
    <property type="molecule type" value="Genomic_DNA"/>
</dbReference>
<dbReference type="CDD" id="cd03058">
    <property type="entry name" value="GST_N_Tau"/>
    <property type="match status" value="1"/>
</dbReference>
<evidence type="ECO:0000259" key="5">
    <source>
        <dbReference type="PROSITE" id="PS50404"/>
    </source>
</evidence>
<dbReference type="PROSITE" id="PS50405">
    <property type="entry name" value="GST_CTER"/>
    <property type="match status" value="1"/>
</dbReference>
<dbReference type="Gene3D" id="1.20.1050.10">
    <property type="match status" value="1"/>
</dbReference>
<protein>
    <recommendedName>
        <fullName evidence="1">glutathione transferase</fullName>
        <ecNumber evidence="1">2.5.1.18</ecNumber>
    </recommendedName>
</protein>
<dbReference type="InterPro" id="IPR036282">
    <property type="entry name" value="Glutathione-S-Trfase_C_sf"/>
</dbReference>
<dbReference type="SFLD" id="SFLDG01152">
    <property type="entry name" value="Main.3:_Omega-_and_Tau-like"/>
    <property type="match status" value="1"/>
</dbReference>
<name>A0AAD7PH71_QUISA</name>
<evidence type="ECO:0000259" key="6">
    <source>
        <dbReference type="PROSITE" id="PS50405"/>
    </source>
</evidence>
<proteinExistence type="inferred from homology"/>
<evidence type="ECO:0000313" key="8">
    <source>
        <dbReference type="Proteomes" id="UP001163823"/>
    </source>
</evidence>
<keyword evidence="2" id="KW-0808">Transferase</keyword>
<evidence type="ECO:0000256" key="1">
    <source>
        <dbReference type="ARBA" id="ARBA00012452"/>
    </source>
</evidence>
<evidence type="ECO:0000256" key="4">
    <source>
        <dbReference type="ARBA" id="ARBA00047960"/>
    </source>
</evidence>
<dbReference type="GO" id="GO:0004364">
    <property type="term" value="F:glutathione transferase activity"/>
    <property type="evidence" value="ECO:0007669"/>
    <property type="project" value="UniProtKB-EC"/>
</dbReference>
<feature type="domain" description="GST N-terminal" evidence="5">
    <location>
        <begin position="14"/>
        <end position="93"/>
    </location>
</feature>
<comment type="catalytic activity">
    <reaction evidence="4">
        <text>RX + glutathione = an S-substituted glutathione + a halide anion + H(+)</text>
        <dbReference type="Rhea" id="RHEA:16437"/>
        <dbReference type="ChEBI" id="CHEBI:15378"/>
        <dbReference type="ChEBI" id="CHEBI:16042"/>
        <dbReference type="ChEBI" id="CHEBI:17792"/>
        <dbReference type="ChEBI" id="CHEBI:57925"/>
        <dbReference type="ChEBI" id="CHEBI:90779"/>
        <dbReference type="EC" id="2.5.1.18"/>
    </reaction>
</comment>
<dbReference type="GO" id="GO:0005737">
    <property type="term" value="C:cytoplasm"/>
    <property type="evidence" value="ECO:0007669"/>
    <property type="project" value="TreeGrafter"/>
</dbReference>
<dbReference type="SUPFAM" id="SSF52833">
    <property type="entry name" value="Thioredoxin-like"/>
    <property type="match status" value="1"/>
</dbReference>
<dbReference type="PANTHER" id="PTHR11260:SF679">
    <property type="entry name" value="GLUTATHIONE TRANSFERASE"/>
    <property type="match status" value="1"/>
</dbReference>
<dbReference type="SUPFAM" id="SSF47616">
    <property type="entry name" value="GST C-terminal domain-like"/>
    <property type="match status" value="1"/>
</dbReference>